<dbReference type="EMBL" id="LR796944">
    <property type="protein sequence ID" value="CAB4177151.1"/>
    <property type="molecule type" value="Genomic_DNA"/>
</dbReference>
<dbReference type="EMBL" id="LR796815">
    <property type="protein sequence ID" value="CAB4167844.1"/>
    <property type="molecule type" value="Genomic_DNA"/>
</dbReference>
<organism evidence="1">
    <name type="scientific">uncultured Caudovirales phage</name>
    <dbReference type="NCBI Taxonomy" id="2100421"/>
    <lineage>
        <taxon>Viruses</taxon>
        <taxon>Duplodnaviria</taxon>
        <taxon>Heunggongvirae</taxon>
        <taxon>Uroviricota</taxon>
        <taxon>Caudoviricetes</taxon>
        <taxon>Peduoviridae</taxon>
        <taxon>Maltschvirus</taxon>
        <taxon>Maltschvirus maltsch</taxon>
    </lineage>
</organism>
<accession>A0A6J5PJN2</accession>
<evidence type="ECO:0000313" key="2">
    <source>
        <dbReference type="EMBL" id="CAB4170921.1"/>
    </source>
</evidence>
<name>A0A6J5PJN2_9CAUD</name>
<evidence type="ECO:0000313" key="3">
    <source>
        <dbReference type="EMBL" id="CAB4177151.1"/>
    </source>
</evidence>
<dbReference type="Gene3D" id="2.30.30.100">
    <property type="match status" value="1"/>
</dbReference>
<dbReference type="EMBL" id="LR796858">
    <property type="protein sequence ID" value="CAB4170921.1"/>
    <property type="molecule type" value="Genomic_DNA"/>
</dbReference>
<dbReference type="EMBL" id="LR797534">
    <property type="protein sequence ID" value="CAB4223057.1"/>
    <property type="molecule type" value="Genomic_DNA"/>
</dbReference>
<gene>
    <name evidence="4" type="ORF">UFOVP1666_100</name>
    <name evidence="1" type="ORF">UFOVP867_55</name>
    <name evidence="2" type="ORF">UFOVP913_143</name>
    <name evidence="3" type="ORF">UFOVP993_196</name>
</gene>
<sequence length="133" mass="15101">MNEDAYVIIKLVSGEEIMATLVEELDDYVDIINVLSLHHNIESTTEGRRESISISPFCQYTSDQEFSIYKGNIIYIKDLSISLEKKYKALSEHYFEMIHAESDNLLDDLTVSGSDKAFDDEISVTVEGNDTVH</sequence>
<evidence type="ECO:0000313" key="1">
    <source>
        <dbReference type="EMBL" id="CAB4167844.1"/>
    </source>
</evidence>
<protein>
    <submittedName>
        <fullName evidence="1">Uncharacterized protein</fullName>
    </submittedName>
</protein>
<evidence type="ECO:0000313" key="4">
    <source>
        <dbReference type="EMBL" id="CAB4223057.1"/>
    </source>
</evidence>
<reference evidence="1" key="1">
    <citation type="submission" date="2020-04" db="EMBL/GenBank/DDBJ databases">
        <authorList>
            <person name="Chiriac C."/>
            <person name="Salcher M."/>
            <person name="Ghai R."/>
            <person name="Kavagutti S V."/>
        </authorList>
    </citation>
    <scope>NUCLEOTIDE SEQUENCE</scope>
</reference>
<proteinExistence type="predicted"/>